<sequence>MIDHHKTCQHVAYRLTCEDFDLLYERAEGKCEICRIPEEQTATGRLDIDHDYDYGYIAVRGLLCRPCNSLLGPAARRSHPRIGHYMRHPFFLLLLQRRHAENVEAARKPRRQSKLVTGVERARYVAERAQAAGRQAS</sequence>
<dbReference type="InterPro" id="IPR038563">
    <property type="entry name" value="Endonuclease_7_sf"/>
</dbReference>
<dbReference type="Proteomes" id="UP001602013">
    <property type="component" value="Unassembled WGS sequence"/>
</dbReference>
<keyword evidence="1" id="KW-0378">Hydrolase</keyword>
<keyword evidence="2" id="KW-1185">Reference proteome</keyword>
<dbReference type="Pfam" id="PF02945">
    <property type="entry name" value="Endonuclease_7"/>
    <property type="match status" value="1"/>
</dbReference>
<organism evidence="1 2">
    <name type="scientific">Microtetraspora malaysiensis</name>
    <dbReference type="NCBI Taxonomy" id="161358"/>
    <lineage>
        <taxon>Bacteria</taxon>
        <taxon>Bacillati</taxon>
        <taxon>Actinomycetota</taxon>
        <taxon>Actinomycetes</taxon>
        <taxon>Streptosporangiales</taxon>
        <taxon>Streptosporangiaceae</taxon>
        <taxon>Microtetraspora</taxon>
    </lineage>
</organism>
<dbReference type="InterPro" id="IPR004211">
    <property type="entry name" value="Endonuclease_7"/>
</dbReference>
<keyword evidence="1" id="KW-0540">Nuclease</keyword>
<keyword evidence="1" id="KW-0255">Endonuclease</keyword>
<comment type="caution">
    <text evidence="1">The sequence shown here is derived from an EMBL/GenBank/DDBJ whole genome shotgun (WGS) entry which is preliminary data.</text>
</comment>
<reference evidence="1 2" key="1">
    <citation type="submission" date="2024-10" db="EMBL/GenBank/DDBJ databases">
        <title>The Natural Products Discovery Center: Release of the First 8490 Sequenced Strains for Exploring Actinobacteria Biosynthetic Diversity.</title>
        <authorList>
            <person name="Kalkreuter E."/>
            <person name="Kautsar S.A."/>
            <person name="Yang D."/>
            <person name="Bader C.D."/>
            <person name="Teijaro C.N."/>
            <person name="Fluegel L."/>
            <person name="Davis C.M."/>
            <person name="Simpson J.R."/>
            <person name="Lauterbach L."/>
            <person name="Steele A.D."/>
            <person name="Gui C."/>
            <person name="Meng S."/>
            <person name="Li G."/>
            <person name="Viehrig K."/>
            <person name="Ye F."/>
            <person name="Su P."/>
            <person name="Kiefer A.F."/>
            <person name="Nichols A."/>
            <person name="Cepeda A.J."/>
            <person name="Yan W."/>
            <person name="Fan B."/>
            <person name="Jiang Y."/>
            <person name="Adhikari A."/>
            <person name="Zheng C.-J."/>
            <person name="Schuster L."/>
            <person name="Cowan T.M."/>
            <person name="Smanski M.J."/>
            <person name="Chevrette M.G."/>
            <person name="De Carvalho L.P.S."/>
            <person name="Shen B."/>
        </authorList>
    </citation>
    <scope>NUCLEOTIDE SEQUENCE [LARGE SCALE GENOMIC DNA]</scope>
    <source>
        <strain evidence="1 2">NPDC002173</strain>
    </source>
</reference>
<evidence type="ECO:0000313" key="2">
    <source>
        <dbReference type="Proteomes" id="UP001602013"/>
    </source>
</evidence>
<dbReference type="InterPro" id="IPR044925">
    <property type="entry name" value="His-Me_finger_sf"/>
</dbReference>
<dbReference type="EMBL" id="JBIASD010000004">
    <property type="protein sequence ID" value="MFF3665517.1"/>
    <property type="molecule type" value="Genomic_DNA"/>
</dbReference>
<gene>
    <name evidence="1" type="ORF">ACFYXI_07970</name>
</gene>
<dbReference type="SUPFAM" id="SSF54060">
    <property type="entry name" value="His-Me finger endonucleases"/>
    <property type="match status" value="1"/>
</dbReference>
<accession>A0ABW6SKM4</accession>
<dbReference type="GO" id="GO:0004519">
    <property type="term" value="F:endonuclease activity"/>
    <property type="evidence" value="ECO:0007669"/>
    <property type="project" value="UniProtKB-KW"/>
</dbReference>
<name>A0ABW6SKM4_9ACTN</name>
<protein>
    <submittedName>
        <fullName evidence="1">Endonuclease domain-containing protein</fullName>
    </submittedName>
</protein>
<proteinExistence type="predicted"/>
<dbReference type="Gene3D" id="3.40.1800.10">
    <property type="entry name" value="His-Me finger endonucleases"/>
    <property type="match status" value="1"/>
</dbReference>
<evidence type="ECO:0000313" key="1">
    <source>
        <dbReference type="EMBL" id="MFF3665517.1"/>
    </source>
</evidence>
<dbReference type="RefSeq" id="WP_387409533.1">
    <property type="nucleotide sequence ID" value="NZ_JBIASD010000004.1"/>
</dbReference>